<reference evidence="2 3" key="1">
    <citation type="submission" date="2017-09" db="EMBL/GenBank/DDBJ databases">
        <title>Depth-based differentiation of microbial function through sediment-hosted aquifers and enrichment of novel symbionts in the deep terrestrial subsurface.</title>
        <authorList>
            <person name="Probst A.J."/>
            <person name="Ladd B."/>
            <person name="Jarett J.K."/>
            <person name="Geller-Mcgrath D.E."/>
            <person name="Sieber C.M."/>
            <person name="Emerson J.B."/>
            <person name="Anantharaman K."/>
            <person name="Thomas B.C."/>
            <person name="Malmstrom R."/>
            <person name="Stieglmeier M."/>
            <person name="Klingl A."/>
            <person name="Woyke T."/>
            <person name="Ryan C.M."/>
            <person name="Banfield J.F."/>
        </authorList>
    </citation>
    <scope>NUCLEOTIDE SEQUENCE [LARGE SCALE GENOMIC DNA]</scope>
    <source>
        <strain evidence="2">CG11_big_fil_rev_8_21_14_0_20_40_15</strain>
    </source>
</reference>
<sequence>MNSFHATEDQIALLKYRSSVRDSAPNPSTGEILKSRSFLLGFGASNFGFIKRFLAALLLFYFSPV</sequence>
<organism evidence="2 3">
    <name type="scientific">Candidatus Portnoybacteria bacterium CG11_big_fil_rev_8_21_14_0_20_40_15</name>
    <dbReference type="NCBI Taxonomy" id="1974817"/>
    <lineage>
        <taxon>Bacteria</taxon>
        <taxon>Candidatus Portnoyibacteriota</taxon>
    </lineage>
</organism>
<protein>
    <submittedName>
        <fullName evidence="2">Uncharacterized protein</fullName>
    </submittedName>
</protein>
<keyword evidence="1" id="KW-1133">Transmembrane helix</keyword>
<dbReference type="EMBL" id="PCVO01000004">
    <property type="protein sequence ID" value="PIQ75610.1"/>
    <property type="molecule type" value="Genomic_DNA"/>
</dbReference>
<proteinExistence type="predicted"/>
<dbReference type="AlphaFoldDB" id="A0A2H0KTY6"/>
<keyword evidence="1" id="KW-0812">Transmembrane</keyword>
<gene>
    <name evidence="2" type="ORF">COV84_00425</name>
</gene>
<evidence type="ECO:0000313" key="3">
    <source>
        <dbReference type="Proteomes" id="UP000229317"/>
    </source>
</evidence>
<evidence type="ECO:0000256" key="1">
    <source>
        <dbReference type="SAM" id="Phobius"/>
    </source>
</evidence>
<feature type="transmembrane region" description="Helical" evidence="1">
    <location>
        <begin position="38"/>
        <end position="62"/>
    </location>
</feature>
<name>A0A2H0KTY6_9BACT</name>
<evidence type="ECO:0000313" key="2">
    <source>
        <dbReference type="EMBL" id="PIQ75610.1"/>
    </source>
</evidence>
<dbReference type="Proteomes" id="UP000229317">
    <property type="component" value="Unassembled WGS sequence"/>
</dbReference>
<accession>A0A2H0KTY6</accession>
<keyword evidence="1" id="KW-0472">Membrane</keyword>
<comment type="caution">
    <text evidence="2">The sequence shown here is derived from an EMBL/GenBank/DDBJ whole genome shotgun (WGS) entry which is preliminary data.</text>
</comment>